<reference evidence="1" key="1">
    <citation type="journal article" date="2014" name="Front. Microbiol.">
        <title>High frequency of phylogenetically diverse reductive dehalogenase-homologous genes in deep subseafloor sedimentary metagenomes.</title>
        <authorList>
            <person name="Kawai M."/>
            <person name="Futagami T."/>
            <person name="Toyoda A."/>
            <person name="Takaki Y."/>
            <person name="Nishi S."/>
            <person name="Hori S."/>
            <person name="Arai W."/>
            <person name="Tsubouchi T."/>
            <person name="Morono Y."/>
            <person name="Uchiyama I."/>
            <person name="Ito T."/>
            <person name="Fujiyama A."/>
            <person name="Inagaki F."/>
            <person name="Takami H."/>
        </authorList>
    </citation>
    <scope>NUCLEOTIDE SEQUENCE</scope>
    <source>
        <strain evidence="1">Expedition CK06-06</strain>
    </source>
</reference>
<organism evidence="1">
    <name type="scientific">marine sediment metagenome</name>
    <dbReference type="NCBI Taxonomy" id="412755"/>
    <lineage>
        <taxon>unclassified sequences</taxon>
        <taxon>metagenomes</taxon>
        <taxon>ecological metagenomes</taxon>
    </lineage>
</organism>
<proteinExistence type="predicted"/>
<gene>
    <name evidence="1" type="ORF">S01H1_81947</name>
</gene>
<feature type="non-terminal residue" evidence="1">
    <location>
        <position position="1"/>
    </location>
</feature>
<comment type="caution">
    <text evidence="1">The sequence shown here is derived from an EMBL/GenBank/DDBJ whole genome shotgun (WGS) entry which is preliminary data.</text>
</comment>
<dbReference type="EMBL" id="BARS01055506">
    <property type="protein sequence ID" value="GAG46355.1"/>
    <property type="molecule type" value="Genomic_DNA"/>
</dbReference>
<accession>X0XSX5</accession>
<protein>
    <submittedName>
        <fullName evidence="1">Uncharacterized protein</fullName>
    </submittedName>
</protein>
<evidence type="ECO:0000313" key="1">
    <source>
        <dbReference type="EMBL" id="GAG46355.1"/>
    </source>
</evidence>
<sequence>LEAGQAREAVQFFTAVRSIGDLAFMEICLSIVETSKQSVIVLHGRELVEWLVEHEGD</sequence>
<dbReference type="AlphaFoldDB" id="X0XSX5"/>
<name>X0XSX5_9ZZZZ</name>